<dbReference type="STRING" id="324925.Ppha_2855"/>
<dbReference type="AlphaFoldDB" id="B4SH13"/>
<reference evidence="2 3" key="1">
    <citation type="submission" date="2008-06" db="EMBL/GenBank/DDBJ databases">
        <title>Complete sequence of Pelodictyon phaeoclathratiforme BU-1.</title>
        <authorList>
            <consortium name="US DOE Joint Genome Institute"/>
            <person name="Lucas S."/>
            <person name="Copeland A."/>
            <person name="Lapidus A."/>
            <person name="Glavina del Rio T."/>
            <person name="Dalin E."/>
            <person name="Tice H."/>
            <person name="Bruce D."/>
            <person name="Goodwin L."/>
            <person name="Pitluck S."/>
            <person name="Schmutz J."/>
            <person name="Larimer F."/>
            <person name="Land M."/>
            <person name="Hauser L."/>
            <person name="Kyrpides N."/>
            <person name="Mikhailova N."/>
            <person name="Liu Z."/>
            <person name="Li T."/>
            <person name="Zhao F."/>
            <person name="Overmann J."/>
            <person name="Bryant D.A."/>
            <person name="Richardson P."/>
        </authorList>
    </citation>
    <scope>NUCLEOTIDE SEQUENCE [LARGE SCALE GENOMIC DNA]</scope>
    <source>
        <strain evidence="3">DSM 5477 / BU-1</strain>
    </source>
</reference>
<dbReference type="InterPro" id="IPR022742">
    <property type="entry name" value="Hydrolase_4"/>
</dbReference>
<sequence>MKYLFCIGSVFYLDEFLKNSQFKGIFPIPHYIQREPFYNLYSQIVSESIMELQHRERSPFGVLIIHGFTATLDSVKSLYTSIEKLGIPVRQPLLAGHGALSPEALRGVRWESWMADAEQALFELSLEVEQVIVIGHSMGALLSLNLAARHKEKIDSLVLVAPAIQLISVLAPGRPLHFAAPFVSKIIKNWKLKSDFADQGCATCIPHYSWVPTDAIISFFELIKISQQLLGRVNVPVLIVHNRRENTVRPESALILYNRIATEPSGKSIIWLEHSGHQIFCDCENEKAVKAIMDYVASRIRQRVHG</sequence>
<accession>B4SH13</accession>
<dbReference type="ESTHER" id="9chlb-q3vnm5">
    <property type="family name" value="AlphaBeta_hydrolase"/>
</dbReference>
<dbReference type="EMBL" id="CP001110">
    <property type="protein sequence ID" value="ACF45001.1"/>
    <property type="molecule type" value="Genomic_DNA"/>
</dbReference>
<dbReference type="InterPro" id="IPR051044">
    <property type="entry name" value="MAG_DAG_Lipase"/>
</dbReference>
<proteinExistence type="predicted"/>
<dbReference type="HOGENOM" id="CLU_076594_0_2_10"/>
<organism evidence="2 3">
    <name type="scientific">Pelodictyon phaeoclathratiforme (strain DSM 5477 / BU-1)</name>
    <dbReference type="NCBI Taxonomy" id="324925"/>
    <lineage>
        <taxon>Bacteria</taxon>
        <taxon>Pseudomonadati</taxon>
        <taxon>Chlorobiota</taxon>
        <taxon>Chlorobiia</taxon>
        <taxon>Chlorobiales</taxon>
        <taxon>Chlorobiaceae</taxon>
        <taxon>Chlorobium/Pelodictyon group</taxon>
        <taxon>Pelodictyon</taxon>
    </lineage>
</organism>
<feature type="domain" description="Serine aminopeptidase S33" evidence="1">
    <location>
        <begin position="62"/>
        <end position="283"/>
    </location>
</feature>
<dbReference type="SUPFAM" id="SSF53474">
    <property type="entry name" value="alpha/beta-Hydrolases"/>
    <property type="match status" value="1"/>
</dbReference>
<dbReference type="Pfam" id="PF12146">
    <property type="entry name" value="Hydrolase_4"/>
    <property type="match status" value="1"/>
</dbReference>
<dbReference type="InterPro" id="IPR029058">
    <property type="entry name" value="AB_hydrolase_fold"/>
</dbReference>
<evidence type="ECO:0000313" key="2">
    <source>
        <dbReference type="EMBL" id="ACF45001.1"/>
    </source>
</evidence>
<evidence type="ECO:0000259" key="1">
    <source>
        <dbReference type="Pfam" id="PF12146"/>
    </source>
</evidence>
<name>B4SH13_PELPB</name>
<gene>
    <name evidence="2" type="ordered locus">Ppha_2855</name>
</gene>
<dbReference type="KEGG" id="pph:Ppha_2855"/>
<dbReference type="PANTHER" id="PTHR11614">
    <property type="entry name" value="PHOSPHOLIPASE-RELATED"/>
    <property type="match status" value="1"/>
</dbReference>
<keyword evidence="3" id="KW-1185">Reference proteome</keyword>
<evidence type="ECO:0000313" key="3">
    <source>
        <dbReference type="Proteomes" id="UP000002724"/>
    </source>
</evidence>
<dbReference type="Gene3D" id="3.40.50.1820">
    <property type="entry name" value="alpha/beta hydrolase"/>
    <property type="match status" value="1"/>
</dbReference>
<protein>
    <submittedName>
        <fullName evidence="2">Esterase/lipase-like protein</fullName>
    </submittedName>
</protein>
<dbReference type="eggNOG" id="COG1647">
    <property type="taxonomic scope" value="Bacteria"/>
</dbReference>
<dbReference type="Proteomes" id="UP000002724">
    <property type="component" value="Chromosome"/>
</dbReference>